<protein>
    <submittedName>
        <fullName evidence="1">Uncharacterized protein</fullName>
    </submittedName>
</protein>
<feature type="non-terminal residue" evidence="1">
    <location>
        <position position="360"/>
    </location>
</feature>
<proteinExistence type="predicted"/>
<dbReference type="Proteomes" id="UP000649617">
    <property type="component" value="Unassembled WGS sequence"/>
</dbReference>
<sequence>MRSWMQIPALALAASTATWLLLALLGTRPASEQSVHELLPQASPLVSVSTVPLQSSMRIDRTSQSPKISLHGRNLVLAGDSNDERFFRFFCRRLTGIFDSIQYISEIVSPLAGEYHGRIRWPGAARIMACHDSGRNISAIFLFHQGLYSLPPQPEWYAGFAKRRLQSHYLAVEGKQRIIPTTDQALFIWPQVVRQLLPQRENILLFQSSMWDSFAVLEGITGTRVSQMTEAHEQMTVAARLSRRNLTDWGWLDRAAASLSAFRQGFQENGLEVAAVLWRTNANCPQRVSEGSAIAIPLNGLYAEAVQEARGRLNITCTADLLKHFDVQRPDQCDKHHVTTPGHEAYWIALSDCVLLPEIT</sequence>
<dbReference type="AlphaFoldDB" id="A0A812QSQ4"/>
<comment type="caution">
    <text evidence="1">The sequence shown here is derived from an EMBL/GenBank/DDBJ whole genome shotgun (WGS) entry which is preliminary data.</text>
</comment>
<keyword evidence="2" id="KW-1185">Reference proteome</keyword>
<reference evidence="1" key="1">
    <citation type="submission" date="2021-02" db="EMBL/GenBank/DDBJ databases">
        <authorList>
            <person name="Dougan E. K."/>
            <person name="Rhodes N."/>
            <person name="Thang M."/>
            <person name="Chan C."/>
        </authorList>
    </citation>
    <scope>NUCLEOTIDE SEQUENCE</scope>
</reference>
<dbReference type="OrthoDB" id="416757at2759"/>
<evidence type="ECO:0000313" key="1">
    <source>
        <dbReference type="EMBL" id="CAE7401871.1"/>
    </source>
</evidence>
<accession>A0A812QSQ4</accession>
<gene>
    <name evidence="1" type="ORF">SPIL2461_LOCUS9914</name>
</gene>
<evidence type="ECO:0000313" key="2">
    <source>
        <dbReference type="Proteomes" id="UP000649617"/>
    </source>
</evidence>
<dbReference type="EMBL" id="CAJNIZ010017691">
    <property type="protein sequence ID" value="CAE7401871.1"/>
    <property type="molecule type" value="Genomic_DNA"/>
</dbReference>
<organism evidence="1 2">
    <name type="scientific">Symbiodinium pilosum</name>
    <name type="common">Dinoflagellate</name>
    <dbReference type="NCBI Taxonomy" id="2952"/>
    <lineage>
        <taxon>Eukaryota</taxon>
        <taxon>Sar</taxon>
        <taxon>Alveolata</taxon>
        <taxon>Dinophyceae</taxon>
        <taxon>Suessiales</taxon>
        <taxon>Symbiodiniaceae</taxon>
        <taxon>Symbiodinium</taxon>
    </lineage>
</organism>
<name>A0A812QSQ4_SYMPI</name>